<dbReference type="PROSITE" id="PS01124">
    <property type="entry name" value="HTH_ARAC_FAMILY_2"/>
    <property type="match status" value="1"/>
</dbReference>
<dbReference type="PANTHER" id="PTHR43280:SF34">
    <property type="entry name" value="ARAC-FAMILY TRANSCRIPTIONAL REGULATOR"/>
    <property type="match status" value="1"/>
</dbReference>
<keyword evidence="3" id="KW-0804">Transcription</keyword>
<proteinExistence type="predicted"/>
<dbReference type="InterPro" id="IPR020449">
    <property type="entry name" value="Tscrpt_reg_AraC-type_HTH"/>
</dbReference>
<dbReference type="Pfam" id="PF12833">
    <property type="entry name" value="HTH_18"/>
    <property type="match status" value="1"/>
</dbReference>
<dbReference type="InterPro" id="IPR009057">
    <property type="entry name" value="Homeodomain-like_sf"/>
</dbReference>
<dbReference type="PRINTS" id="PR00032">
    <property type="entry name" value="HTHARAC"/>
</dbReference>
<dbReference type="InterPro" id="IPR003313">
    <property type="entry name" value="AraC-bd"/>
</dbReference>
<reference evidence="5" key="2">
    <citation type="submission" date="2021-04" db="EMBL/GenBank/DDBJ databases">
        <authorList>
            <person name="Gilroy R."/>
        </authorList>
    </citation>
    <scope>NUCLEOTIDE SEQUENCE</scope>
    <source>
        <strain evidence="5">CHK199-9574</strain>
    </source>
</reference>
<keyword evidence="2" id="KW-0238">DNA-binding</keyword>
<evidence type="ECO:0000313" key="5">
    <source>
        <dbReference type="EMBL" id="HIY77865.1"/>
    </source>
</evidence>
<dbReference type="Proteomes" id="UP000824135">
    <property type="component" value="Unassembled WGS sequence"/>
</dbReference>
<dbReference type="PANTHER" id="PTHR43280">
    <property type="entry name" value="ARAC-FAMILY TRANSCRIPTIONAL REGULATOR"/>
    <property type="match status" value="1"/>
</dbReference>
<dbReference type="SUPFAM" id="SSF46689">
    <property type="entry name" value="Homeodomain-like"/>
    <property type="match status" value="2"/>
</dbReference>
<evidence type="ECO:0000256" key="3">
    <source>
        <dbReference type="ARBA" id="ARBA00023163"/>
    </source>
</evidence>
<name>A0A9D2CFV7_9FIRM</name>
<comment type="caution">
    <text evidence="5">The sequence shown here is derived from an EMBL/GenBank/DDBJ whole genome shotgun (WGS) entry which is preliminary data.</text>
</comment>
<dbReference type="GO" id="GO:0003700">
    <property type="term" value="F:DNA-binding transcription factor activity"/>
    <property type="evidence" value="ECO:0007669"/>
    <property type="project" value="InterPro"/>
</dbReference>
<dbReference type="GO" id="GO:0043565">
    <property type="term" value="F:sequence-specific DNA binding"/>
    <property type="evidence" value="ECO:0007669"/>
    <property type="project" value="InterPro"/>
</dbReference>
<evidence type="ECO:0000259" key="4">
    <source>
        <dbReference type="PROSITE" id="PS01124"/>
    </source>
</evidence>
<dbReference type="InterPro" id="IPR018060">
    <property type="entry name" value="HTH_AraC"/>
</dbReference>
<evidence type="ECO:0000256" key="1">
    <source>
        <dbReference type="ARBA" id="ARBA00023015"/>
    </source>
</evidence>
<organism evidence="5 6">
    <name type="scientific">Candidatus Borkfalkia excrementavium</name>
    <dbReference type="NCBI Taxonomy" id="2838505"/>
    <lineage>
        <taxon>Bacteria</taxon>
        <taxon>Bacillati</taxon>
        <taxon>Bacillota</taxon>
        <taxon>Clostridia</taxon>
        <taxon>Christensenellales</taxon>
        <taxon>Christensenellaceae</taxon>
        <taxon>Candidatus Borkfalkia</taxon>
    </lineage>
</organism>
<evidence type="ECO:0000313" key="6">
    <source>
        <dbReference type="Proteomes" id="UP000824135"/>
    </source>
</evidence>
<dbReference type="Pfam" id="PF02311">
    <property type="entry name" value="AraC_binding"/>
    <property type="match status" value="1"/>
</dbReference>
<reference evidence="5" key="1">
    <citation type="journal article" date="2021" name="PeerJ">
        <title>Extensive microbial diversity within the chicken gut microbiome revealed by metagenomics and culture.</title>
        <authorList>
            <person name="Gilroy R."/>
            <person name="Ravi A."/>
            <person name="Getino M."/>
            <person name="Pursley I."/>
            <person name="Horton D.L."/>
            <person name="Alikhan N.F."/>
            <person name="Baker D."/>
            <person name="Gharbi K."/>
            <person name="Hall N."/>
            <person name="Watson M."/>
            <person name="Adriaenssens E.M."/>
            <person name="Foster-Nyarko E."/>
            <person name="Jarju S."/>
            <person name="Secka A."/>
            <person name="Antonio M."/>
            <person name="Oren A."/>
            <person name="Chaudhuri R.R."/>
            <person name="La Ragione R."/>
            <person name="Hildebrand F."/>
            <person name="Pallen M.J."/>
        </authorList>
    </citation>
    <scope>NUCLEOTIDE SEQUENCE</scope>
    <source>
        <strain evidence="5">CHK199-9574</strain>
    </source>
</reference>
<dbReference type="SMART" id="SM00342">
    <property type="entry name" value="HTH_ARAC"/>
    <property type="match status" value="1"/>
</dbReference>
<gene>
    <name evidence="5" type="ORF">H9728_02365</name>
</gene>
<evidence type="ECO:0000256" key="2">
    <source>
        <dbReference type="ARBA" id="ARBA00023125"/>
    </source>
</evidence>
<dbReference type="EMBL" id="DXCO01000019">
    <property type="protein sequence ID" value="HIY77865.1"/>
    <property type="molecule type" value="Genomic_DNA"/>
</dbReference>
<accession>A0A9D2CFV7</accession>
<protein>
    <submittedName>
        <fullName evidence="5">AraC family transcriptional regulator</fullName>
    </submittedName>
</protein>
<dbReference type="SUPFAM" id="SSF51215">
    <property type="entry name" value="Regulatory protein AraC"/>
    <property type="match status" value="1"/>
</dbReference>
<dbReference type="Gene3D" id="1.10.10.60">
    <property type="entry name" value="Homeodomain-like"/>
    <property type="match status" value="2"/>
</dbReference>
<dbReference type="AlphaFoldDB" id="A0A9D2CFV7"/>
<sequence length="281" mass="32995">MNHIEIMPTSPKKIEALHKINNNGEKFLMHVHNNYEIYLSMSDDNNFFVGHKVYDVNKFDVFLFSNTDVHKISTSNPNNYERYVVMFSPQLFSKTDPEVYGLLDCFDPNVPNRNHKLSIPKDKRKEFLFLLEKMIECEEREDYHRLLRLRLYLIQLLLLIADIRSENLAPMSLYSTDDDPRINEIMEFIRTHCNEPLSLDMIGKKFYLNKYYLCRLFKAKVGFGISDYIESCRLVNAIHLLREGMSVSTVALRTGFGSDTYFISTFKKNLGLSPKQYIKKA</sequence>
<dbReference type="PROSITE" id="PS00041">
    <property type="entry name" value="HTH_ARAC_FAMILY_1"/>
    <property type="match status" value="1"/>
</dbReference>
<dbReference type="InterPro" id="IPR018062">
    <property type="entry name" value="HTH_AraC-typ_CS"/>
</dbReference>
<keyword evidence="1" id="KW-0805">Transcription regulation</keyword>
<feature type="domain" description="HTH araC/xylS-type" evidence="4">
    <location>
        <begin position="183"/>
        <end position="280"/>
    </location>
</feature>
<dbReference type="InterPro" id="IPR037923">
    <property type="entry name" value="HTH-like"/>
</dbReference>